<accession>A0A2S4M1R7</accession>
<feature type="transmembrane region" description="Helical" evidence="1">
    <location>
        <begin position="295"/>
        <end position="317"/>
    </location>
</feature>
<dbReference type="PANTHER" id="PTHR23028">
    <property type="entry name" value="ACETYLTRANSFERASE"/>
    <property type="match status" value="1"/>
</dbReference>
<protein>
    <submittedName>
        <fullName evidence="3">Peptidoglycan/LPS O-acetylase OafA/YrhL</fullName>
    </submittedName>
</protein>
<feature type="transmembrane region" description="Helical" evidence="1">
    <location>
        <begin position="269"/>
        <end position="289"/>
    </location>
</feature>
<keyword evidence="1" id="KW-0812">Transmembrane</keyword>
<dbReference type="GO" id="GO:0016747">
    <property type="term" value="F:acyltransferase activity, transferring groups other than amino-acyl groups"/>
    <property type="evidence" value="ECO:0007669"/>
    <property type="project" value="InterPro"/>
</dbReference>
<evidence type="ECO:0000313" key="4">
    <source>
        <dbReference type="Proteomes" id="UP000237381"/>
    </source>
</evidence>
<gene>
    <name evidence="3" type="ORF">B0G62_114152</name>
</gene>
<dbReference type="OrthoDB" id="9814807at2"/>
<sequence>MLFSVQYLRGLAAILVLVYHASHKNIQIFGYGNEWSFGASGVDLFFIISGFIMLHVTDHRELTARDFLIARIARIIPLYWLLSIFACAVYFISPGRVNSSGGTTTILNSFTLIPTGSKLLIQNGWTLSYEFLFYLIFSTSLNKWCKHRLTFVTSTIFLLSTAGAIFQPINPTLQFLTSKLLLEFQLGIFAYLYINSKFKNSFIDTILIFVGISTLAISSGSPHIENRVMQYGLPYAMLFSGLVSADHIIKKVSTSFPGRIMKLIGDASFSIYLTHPFVLSSIGIILNRLNVKNAPVISVAIMTIASIAVGYVCFSVLERNLIHLARRITPTPNSIRGASPSRT</sequence>
<proteinExistence type="predicted"/>
<feature type="transmembrane region" description="Helical" evidence="1">
    <location>
        <begin position="201"/>
        <end position="219"/>
    </location>
</feature>
<dbReference type="InterPro" id="IPR002656">
    <property type="entry name" value="Acyl_transf_3_dom"/>
</dbReference>
<keyword evidence="1" id="KW-1133">Transmembrane helix</keyword>
<dbReference type="Pfam" id="PF01757">
    <property type="entry name" value="Acyl_transf_3"/>
    <property type="match status" value="1"/>
</dbReference>
<evidence type="ECO:0000313" key="3">
    <source>
        <dbReference type="EMBL" id="POR48565.1"/>
    </source>
</evidence>
<evidence type="ECO:0000259" key="2">
    <source>
        <dbReference type="Pfam" id="PF01757"/>
    </source>
</evidence>
<dbReference type="Proteomes" id="UP000237381">
    <property type="component" value="Unassembled WGS sequence"/>
</dbReference>
<dbReference type="InterPro" id="IPR050879">
    <property type="entry name" value="Acyltransferase_3"/>
</dbReference>
<dbReference type="EMBL" id="PQGA01000014">
    <property type="protein sequence ID" value="POR48565.1"/>
    <property type="molecule type" value="Genomic_DNA"/>
</dbReference>
<dbReference type="GO" id="GO:0016020">
    <property type="term" value="C:membrane"/>
    <property type="evidence" value="ECO:0007669"/>
    <property type="project" value="TreeGrafter"/>
</dbReference>
<reference evidence="3 4" key="1">
    <citation type="submission" date="2018-01" db="EMBL/GenBank/DDBJ databases">
        <title>Genomic Encyclopedia of Type Strains, Phase III (KMG-III): the genomes of soil and plant-associated and newly described type strains.</title>
        <authorList>
            <person name="Whitman W."/>
        </authorList>
    </citation>
    <scope>NUCLEOTIDE SEQUENCE [LARGE SCALE GENOMIC DNA]</scope>
    <source>
        <strain evidence="3 4">JCM 18070</strain>
    </source>
</reference>
<feature type="transmembrane region" description="Helical" evidence="1">
    <location>
        <begin position="119"/>
        <end position="137"/>
    </location>
</feature>
<feature type="transmembrane region" description="Helical" evidence="1">
    <location>
        <begin position="149"/>
        <end position="169"/>
    </location>
</feature>
<name>A0A2S4M1R7_9BURK</name>
<feature type="transmembrane region" description="Helical" evidence="1">
    <location>
        <begin position="68"/>
        <end position="92"/>
    </location>
</feature>
<evidence type="ECO:0000256" key="1">
    <source>
        <dbReference type="SAM" id="Phobius"/>
    </source>
</evidence>
<keyword evidence="1" id="KW-0472">Membrane</keyword>
<feature type="transmembrane region" description="Helical" evidence="1">
    <location>
        <begin position="175"/>
        <end position="194"/>
    </location>
</feature>
<dbReference type="GO" id="GO:0000271">
    <property type="term" value="P:polysaccharide biosynthetic process"/>
    <property type="evidence" value="ECO:0007669"/>
    <property type="project" value="TreeGrafter"/>
</dbReference>
<dbReference type="AlphaFoldDB" id="A0A2S4M1R7"/>
<organism evidence="3 4">
    <name type="scientific">Paraburkholderia eburnea</name>
    <dbReference type="NCBI Taxonomy" id="1189126"/>
    <lineage>
        <taxon>Bacteria</taxon>
        <taxon>Pseudomonadati</taxon>
        <taxon>Pseudomonadota</taxon>
        <taxon>Betaproteobacteria</taxon>
        <taxon>Burkholderiales</taxon>
        <taxon>Burkholderiaceae</taxon>
        <taxon>Paraburkholderia</taxon>
    </lineage>
</organism>
<feature type="transmembrane region" description="Helical" evidence="1">
    <location>
        <begin position="35"/>
        <end position="56"/>
    </location>
</feature>
<dbReference type="PANTHER" id="PTHR23028:SF131">
    <property type="entry name" value="BLR2367 PROTEIN"/>
    <property type="match status" value="1"/>
</dbReference>
<keyword evidence="4" id="KW-1185">Reference proteome</keyword>
<dbReference type="RefSeq" id="WP_103706402.1">
    <property type="nucleotide sequence ID" value="NZ_PQGA01000014.1"/>
</dbReference>
<comment type="caution">
    <text evidence="3">The sequence shown here is derived from an EMBL/GenBank/DDBJ whole genome shotgun (WGS) entry which is preliminary data.</text>
</comment>
<feature type="domain" description="Acyltransferase 3" evidence="2">
    <location>
        <begin position="4"/>
        <end position="313"/>
    </location>
</feature>
<feature type="transmembrane region" description="Helical" evidence="1">
    <location>
        <begin position="231"/>
        <end position="249"/>
    </location>
</feature>